<evidence type="ECO:0000313" key="1">
    <source>
        <dbReference type="EMBL" id="CDX35197.1"/>
    </source>
</evidence>
<dbReference type="Proteomes" id="UP000046373">
    <property type="component" value="Unassembled WGS sequence"/>
</dbReference>
<gene>
    <name evidence="1" type="ORF">MPLDJ20_20096</name>
</gene>
<name>A0A090F0Y5_MESPL</name>
<accession>A0A090F0Y5</accession>
<dbReference type="AlphaFoldDB" id="A0A090F0Y5"/>
<proteinExistence type="predicted"/>
<sequence>MGRMRFERADEGMANVRLFSPPFREDHLRVGTRSIALLALQMSESGLDTIGGALPALEIGYDGHWTIGKVAPWRC</sequence>
<reference evidence="1 2" key="1">
    <citation type="submission" date="2014-08" db="EMBL/GenBank/DDBJ databases">
        <authorList>
            <person name="Moulin Lionel"/>
        </authorList>
    </citation>
    <scope>NUCLEOTIDE SEQUENCE [LARGE SCALE GENOMIC DNA]</scope>
</reference>
<protein>
    <submittedName>
        <fullName evidence="1">Uncharacterized protein</fullName>
    </submittedName>
</protein>
<evidence type="ECO:0000313" key="2">
    <source>
        <dbReference type="Proteomes" id="UP000046373"/>
    </source>
</evidence>
<dbReference type="EMBL" id="CCNB01000012">
    <property type="protein sequence ID" value="CDX35197.1"/>
    <property type="molecule type" value="Genomic_DNA"/>
</dbReference>
<organism evidence="1 2">
    <name type="scientific">Mesorhizobium plurifarium</name>
    <dbReference type="NCBI Taxonomy" id="69974"/>
    <lineage>
        <taxon>Bacteria</taxon>
        <taxon>Pseudomonadati</taxon>
        <taxon>Pseudomonadota</taxon>
        <taxon>Alphaproteobacteria</taxon>
        <taxon>Hyphomicrobiales</taxon>
        <taxon>Phyllobacteriaceae</taxon>
        <taxon>Mesorhizobium</taxon>
    </lineage>
</organism>